<reference evidence="8 9" key="1">
    <citation type="submission" date="2019-05" db="EMBL/GenBank/DDBJ databases">
        <title>Draft genome sequence of Actinomadura geliboluensis A8036.</title>
        <authorList>
            <person name="Saricaoglu S."/>
            <person name="Isik K."/>
        </authorList>
    </citation>
    <scope>NUCLEOTIDE SEQUENCE [LARGE SCALE GENOMIC DNA]</scope>
    <source>
        <strain evidence="8 9">A8036</strain>
    </source>
</reference>
<dbReference type="SUPFAM" id="SSF53850">
    <property type="entry name" value="Periplasmic binding protein-like II"/>
    <property type="match status" value="1"/>
</dbReference>
<name>A0A5S4G9W4_9ACTN</name>
<evidence type="ECO:0000256" key="1">
    <source>
        <dbReference type="ARBA" id="ARBA00004196"/>
    </source>
</evidence>
<comment type="similarity">
    <text evidence="2 4">Belongs to the bacterial solute-binding protein 3 family.</text>
</comment>
<evidence type="ECO:0000259" key="7">
    <source>
        <dbReference type="SMART" id="SM00079"/>
    </source>
</evidence>
<evidence type="ECO:0000259" key="6">
    <source>
        <dbReference type="SMART" id="SM00062"/>
    </source>
</evidence>
<dbReference type="OrthoDB" id="8454826at2"/>
<comment type="subcellular location">
    <subcellularLocation>
        <location evidence="1">Cell envelope</location>
    </subcellularLocation>
</comment>
<dbReference type="Pfam" id="PF00497">
    <property type="entry name" value="SBP_bac_3"/>
    <property type="match status" value="1"/>
</dbReference>
<keyword evidence="9" id="KW-1185">Reference proteome</keyword>
<protein>
    <submittedName>
        <fullName evidence="8">Transporter substrate-binding domain-containing protein</fullName>
    </submittedName>
</protein>
<feature type="domain" description="Solute-binding protein family 3/N-terminal" evidence="6">
    <location>
        <begin position="53"/>
        <end position="277"/>
    </location>
</feature>
<feature type="chain" id="PRO_5038863366" evidence="5">
    <location>
        <begin position="35"/>
        <end position="285"/>
    </location>
</feature>
<dbReference type="PROSITE" id="PS01039">
    <property type="entry name" value="SBP_BACTERIAL_3"/>
    <property type="match status" value="1"/>
</dbReference>
<feature type="signal peptide" evidence="5">
    <location>
        <begin position="1"/>
        <end position="34"/>
    </location>
</feature>
<evidence type="ECO:0000256" key="3">
    <source>
        <dbReference type="ARBA" id="ARBA00022729"/>
    </source>
</evidence>
<feature type="domain" description="Ionotropic glutamate receptor C-terminal" evidence="7">
    <location>
        <begin position="53"/>
        <end position="276"/>
    </location>
</feature>
<evidence type="ECO:0000313" key="9">
    <source>
        <dbReference type="Proteomes" id="UP000305238"/>
    </source>
</evidence>
<dbReference type="InterPro" id="IPR001638">
    <property type="entry name" value="Solute-binding_3/MltF_N"/>
</dbReference>
<dbReference type="PANTHER" id="PTHR35936:SF17">
    <property type="entry name" value="ARGININE-BINDING EXTRACELLULAR PROTEIN ARTP"/>
    <property type="match status" value="1"/>
</dbReference>
<dbReference type="GO" id="GO:0030313">
    <property type="term" value="C:cell envelope"/>
    <property type="evidence" value="ECO:0007669"/>
    <property type="project" value="UniProtKB-SubCell"/>
</dbReference>
<evidence type="ECO:0000313" key="8">
    <source>
        <dbReference type="EMBL" id="TMR29743.1"/>
    </source>
</evidence>
<dbReference type="AlphaFoldDB" id="A0A5S4G9W4"/>
<dbReference type="InterPro" id="IPR001320">
    <property type="entry name" value="Iontro_rcpt_C"/>
</dbReference>
<dbReference type="Proteomes" id="UP000305238">
    <property type="component" value="Unassembled WGS sequence"/>
</dbReference>
<dbReference type="GO" id="GO:0016020">
    <property type="term" value="C:membrane"/>
    <property type="evidence" value="ECO:0007669"/>
    <property type="project" value="InterPro"/>
</dbReference>
<evidence type="ECO:0000256" key="4">
    <source>
        <dbReference type="RuleBase" id="RU003744"/>
    </source>
</evidence>
<organism evidence="8 9">
    <name type="scientific">Actinomadura geliboluensis</name>
    <dbReference type="NCBI Taxonomy" id="882440"/>
    <lineage>
        <taxon>Bacteria</taxon>
        <taxon>Bacillati</taxon>
        <taxon>Actinomycetota</taxon>
        <taxon>Actinomycetes</taxon>
        <taxon>Streptosporangiales</taxon>
        <taxon>Thermomonosporaceae</taxon>
        <taxon>Actinomadura</taxon>
    </lineage>
</organism>
<evidence type="ECO:0000256" key="2">
    <source>
        <dbReference type="ARBA" id="ARBA00010333"/>
    </source>
</evidence>
<sequence length="285" mass="30211">MIGNTLIPGGKVSRGTVRWALGAGLAALALTASACGGDEGATVQGVTLIEKGALTSCTHLPYPPFQSEDKKTGKVVGFDVELIDLVAKKLGVTQKVVDTPFETMKTGAALNAGKCDIQMGGMTIKPDRVKFMDVSAPYFDATQSLMAKKGSGITSLDDVKNKKLKLGSQASTTGEDFVKEKGFDPRSFDNSNAELDALRTGQVDVIVQDDPVVKGWLKDPANSGYEIVANLNTGEQYGFWMRKGKNPELVKITNEVLAQAKADGTYKKIYEKWIGPMPAAAGGGS</sequence>
<gene>
    <name evidence="8" type="ORF">ETD96_34980</name>
</gene>
<dbReference type="Gene3D" id="3.40.190.10">
    <property type="entry name" value="Periplasmic binding protein-like II"/>
    <property type="match status" value="2"/>
</dbReference>
<keyword evidence="3 5" id="KW-0732">Signal</keyword>
<accession>A0A5S4G9W4</accession>
<dbReference type="InterPro" id="IPR018313">
    <property type="entry name" value="SBP_3_CS"/>
</dbReference>
<evidence type="ECO:0000256" key="5">
    <source>
        <dbReference type="SAM" id="SignalP"/>
    </source>
</evidence>
<dbReference type="SMART" id="SM00062">
    <property type="entry name" value="PBPb"/>
    <property type="match status" value="1"/>
</dbReference>
<dbReference type="EMBL" id="VCKZ01000369">
    <property type="protein sequence ID" value="TMR29743.1"/>
    <property type="molecule type" value="Genomic_DNA"/>
</dbReference>
<comment type="caution">
    <text evidence="8">The sequence shown here is derived from an EMBL/GenBank/DDBJ whole genome shotgun (WGS) entry which is preliminary data.</text>
</comment>
<dbReference type="GO" id="GO:0015276">
    <property type="term" value="F:ligand-gated monoatomic ion channel activity"/>
    <property type="evidence" value="ECO:0007669"/>
    <property type="project" value="InterPro"/>
</dbReference>
<proteinExistence type="inferred from homology"/>
<dbReference type="SMART" id="SM00079">
    <property type="entry name" value="PBPe"/>
    <property type="match status" value="1"/>
</dbReference>
<dbReference type="PANTHER" id="PTHR35936">
    <property type="entry name" value="MEMBRANE-BOUND LYTIC MUREIN TRANSGLYCOSYLASE F"/>
    <property type="match status" value="1"/>
</dbReference>